<organism evidence="6 7">
    <name type="scientific">Microctonus hyperodae</name>
    <name type="common">Parasitoid wasp</name>
    <dbReference type="NCBI Taxonomy" id="165561"/>
    <lineage>
        <taxon>Eukaryota</taxon>
        <taxon>Metazoa</taxon>
        <taxon>Ecdysozoa</taxon>
        <taxon>Arthropoda</taxon>
        <taxon>Hexapoda</taxon>
        <taxon>Insecta</taxon>
        <taxon>Pterygota</taxon>
        <taxon>Neoptera</taxon>
        <taxon>Endopterygota</taxon>
        <taxon>Hymenoptera</taxon>
        <taxon>Apocrita</taxon>
        <taxon>Ichneumonoidea</taxon>
        <taxon>Braconidae</taxon>
        <taxon>Euphorinae</taxon>
        <taxon>Microctonus</taxon>
    </lineage>
</organism>
<dbReference type="PANTHER" id="PTHR11461">
    <property type="entry name" value="SERINE PROTEASE INHIBITOR, SERPIN"/>
    <property type="match status" value="1"/>
</dbReference>
<dbReference type="InterPro" id="IPR042185">
    <property type="entry name" value="Serpin_sf_2"/>
</dbReference>
<dbReference type="PANTHER" id="PTHR11461:SF211">
    <property type="entry name" value="GH10112P-RELATED"/>
    <property type="match status" value="1"/>
</dbReference>
<dbReference type="InterPro" id="IPR042178">
    <property type="entry name" value="Serpin_sf_1"/>
</dbReference>
<sequence length="505" mass="58251">MYDGDPKVYDRNDASTECLADYNHNTKKNRSRLDYESYEDFASNEKMEIVDKEKSKPLRIFILNSTFTWSPRNKTESDEDYEEIDKKFPKIVPKCVTEKTFNNTQNNKKTTSMREDSPIHRELNNLSIKALEEQKITNDAFFEISIEYSTVMFNHFDNIVTSPISASILMLMVRYGACSCTKYINLAPNLPAKIRKSRAHIKSFIQELNRSKPNGILMGDKIFIADNVVVSEKFSEIIEKVFESKLQQIDFTNALEAAQSINSWSANQTNDSITNVVDPYQFNNETGLVLISVASFNCSWLKPFNHNDTKLMDFSVNGENKKVWTMNQENTFHYGILKDFNSTYIKLPLKGNLYKEPVNMIIILPDKQTNLPNILSNFPKSELKRLMSNTDEEIYINISLPKFEIRSKINLKDKQQAMGIEIIFSDEADFQRITESKYLKVNDFIQESVIHVDEGNYYGSEESTNHERNQNASENSAFFHVNRPFIVLIANNNIILASAQVMDPN</sequence>
<dbReference type="Proteomes" id="UP001168972">
    <property type="component" value="Unassembled WGS sequence"/>
</dbReference>
<dbReference type="PROSITE" id="PS00284">
    <property type="entry name" value="SERPIN"/>
    <property type="match status" value="1"/>
</dbReference>
<keyword evidence="7" id="KW-1185">Reference proteome</keyword>
<dbReference type="Pfam" id="PF00079">
    <property type="entry name" value="Serpin"/>
    <property type="match status" value="1"/>
</dbReference>
<evidence type="ECO:0000259" key="5">
    <source>
        <dbReference type="SMART" id="SM00093"/>
    </source>
</evidence>
<comment type="similarity">
    <text evidence="1 4">Belongs to the serpin family.</text>
</comment>
<dbReference type="SMART" id="SM00093">
    <property type="entry name" value="SERPIN"/>
    <property type="match status" value="1"/>
</dbReference>
<evidence type="ECO:0000256" key="3">
    <source>
        <dbReference type="ARBA" id="ARBA00022900"/>
    </source>
</evidence>
<dbReference type="SUPFAM" id="SSF56574">
    <property type="entry name" value="Serpins"/>
    <property type="match status" value="1"/>
</dbReference>
<dbReference type="GO" id="GO:0004867">
    <property type="term" value="F:serine-type endopeptidase inhibitor activity"/>
    <property type="evidence" value="ECO:0007669"/>
    <property type="project" value="UniProtKB-KW"/>
</dbReference>
<name>A0AA39KNY2_MICHY</name>
<evidence type="ECO:0000256" key="4">
    <source>
        <dbReference type="RuleBase" id="RU000411"/>
    </source>
</evidence>
<evidence type="ECO:0000313" key="6">
    <source>
        <dbReference type="EMBL" id="KAK0168327.1"/>
    </source>
</evidence>
<dbReference type="InterPro" id="IPR036186">
    <property type="entry name" value="Serpin_sf"/>
</dbReference>
<evidence type="ECO:0000256" key="2">
    <source>
        <dbReference type="ARBA" id="ARBA00022690"/>
    </source>
</evidence>
<accession>A0AA39KNY2</accession>
<dbReference type="GO" id="GO:0005615">
    <property type="term" value="C:extracellular space"/>
    <property type="evidence" value="ECO:0007669"/>
    <property type="project" value="InterPro"/>
</dbReference>
<dbReference type="Gene3D" id="3.30.497.10">
    <property type="entry name" value="Antithrombin, subunit I, domain 2"/>
    <property type="match status" value="1"/>
</dbReference>
<feature type="domain" description="Serpin" evidence="5">
    <location>
        <begin position="148"/>
        <end position="504"/>
    </location>
</feature>
<dbReference type="InterPro" id="IPR023796">
    <property type="entry name" value="Serpin_dom"/>
</dbReference>
<dbReference type="AlphaFoldDB" id="A0AA39KNY2"/>
<dbReference type="InterPro" id="IPR023795">
    <property type="entry name" value="Serpin_CS"/>
</dbReference>
<gene>
    <name evidence="6" type="ORF">PV327_002144</name>
</gene>
<keyword evidence="3" id="KW-0722">Serine protease inhibitor</keyword>
<reference evidence="6" key="2">
    <citation type="submission" date="2023-03" db="EMBL/GenBank/DDBJ databases">
        <authorList>
            <person name="Inwood S.N."/>
            <person name="Skelly J.G."/>
            <person name="Guhlin J."/>
            <person name="Harrop T.W.R."/>
            <person name="Goldson S.G."/>
            <person name="Dearden P.K."/>
        </authorList>
    </citation>
    <scope>NUCLEOTIDE SEQUENCE</scope>
    <source>
        <strain evidence="6">Lincoln</strain>
        <tissue evidence="6">Whole body</tissue>
    </source>
</reference>
<protein>
    <recommendedName>
        <fullName evidence="5">Serpin domain-containing protein</fullName>
    </recommendedName>
</protein>
<keyword evidence="2" id="KW-0646">Protease inhibitor</keyword>
<evidence type="ECO:0000256" key="1">
    <source>
        <dbReference type="ARBA" id="ARBA00009500"/>
    </source>
</evidence>
<evidence type="ECO:0000313" key="7">
    <source>
        <dbReference type="Proteomes" id="UP001168972"/>
    </source>
</evidence>
<dbReference type="Gene3D" id="2.30.39.10">
    <property type="entry name" value="Alpha-1-antitrypsin, domain 1"/>
    <property type="match status" value="1"/>
</dbReference>
<reference evidence="6" key="1">
    <citation type="journal article" date="2023" name="bioRxiv">
        <title>Scaffold-level genome assemblies of two parasitoid biocontrol wasps reveal the parthenogenesis mechanism and an associated novel virus.</title>
        <authorList>
            <person name="Inwood S."/>
            <person name="Skelly J."/>
            <person name="Guhlin J."/>
            <person name="Harrop T."/>
            <person name="Goldson S."/>
            <person name="Dearden P."/>
        </authorList>
    </citation>
    <scope>NUCLEOTIDE SEQUENCE</scope>
    <source>
        <strain evidence="6">Lincoln</strain>
        <tissue evidence="6">Whole body</tissue>
    </source>
</reference>
<comment type="caution">
    <text evidence="6">The sequence shown here is derived from an EMBL/GenBank/DDBJ whole genome shotgun (WGS) entry which is preliminary data.</text>
</comment>
<dbReference type="EMBL" id="JAQQBR010001831">
    <property type="protein sequence ID" value="KAK0168327.1"/>
    <property type="molecule type" value="Genomic_DNA"/>
</dbReference>
<proteinExistence type="inferred from homology"/>
<dbReference type="InterPro" id="IPR000215">
    <property type="entry name" value="Serpin_fam"/>
</dbReference>